<keyword evidence="7" id="KW-1185">Reference proteome</keyword>
<dbReference type="SUPFAM" id="SSF48371">
    <property type="entry name" value="ARM repeat"/>
    <property type="match status" value="1"/>
</dbReference>
<dbReference type="Pfam" id="PF04063">
    <property type="entry name" value="DUF383"/>
    <property type="match status" value="1"/>
</dbReference>
<evidence type="ECO:0000313" key="6">
    <source>
        <dbReference type="EMBL" id="OEJ91481.1"/>
    </source>
</evidence>
<dbReference type="Gene3D" id="1.25.10.10">
    <property type="entry name" value="Leucine-rich Repeat Variant"/>
    <property type="match status" value="1"/>
</dbReference>
<dbReference type="InterPro" id="IPR016024">
    <property type="entry name" value="ARM-type_fold"/>
</dbReference>
<protein>
    <recommendedName>
        <fullName evidence="2">Protein HGH1 homolog</fullName>
    </recommendedName>
</protein>
<dbReference type="InterPro" id="IPR007206">
    <property type="entry name" value="Protein_HGH1_C"/>
</dbReference>
<dbReference type="InterPro" id="IPR011989">
    <property type="entry name" value="ARM-like"/>
</dbReference>
<evidence type="ECO:0000256" key="3">
    <source>
        <dbReference type="SAM" id="MobiDB-lite"/>
    </source>
</evidence>
<reference evidence="7" key="1">
    <citation type="journal article" date="2016" name="Genome Announc.">
        <title>Genome sequences of three species of Hanseniaspora isolated from spontaneous wine fermentations.</title>
        <authorList>
            <person name="Sternes P.R."/>
            <person name="Lee D."/>
            <person name="Kutyna D.R."/>
            <person name="Borneman A.R."/>
        </authorList>
    </citation>
    <scope>NUCLEOTIDE SEQUENCE [LARGE SCALE GENOMIC DNA]</scope>
    <source>
        <strain evidence="7">AWRI3578</strain>
    </source>
</reference>
<name>A0A1E5RX04_9ASCO</name>
<dbReference type="InterPro" id="IPR007205">
    <property type="entry name" value="Protein_HGH1_N"/>
</dbReference>
<feature type="domain" description="Protein HGH1 N-terminal" evidence="4">
    <location>
        <begin position="94"/>
        <end position="291"/>
    </location>
</feature>
<feature type="compositionally biased region" description="Acidic residues" evidence="3">
    <location>
        <begin position="388"/>
        <end position="403"/>
    </location>
</feature>
<evidence type="ECO:0000256" key="2">
    <source>
        <dbReference type="ARBA" id="ARBA00014076"/>
    </source>
</evidence>
<evidence type="ECO:0000259" key="5">
    <source>
        <dbReference type="Pfam" id="PF04064"/>
    </source>
</evidence>
<organism evidence="6 7">
    <name type="scientific">Hanseniaspora opuntiae</name>
    <dbReference type="NCBI Taxonomy" id="211096"/>
    <lineage>
        <taxon>Eukaryota</taxon>
        <taxon>Fungi</taxon>
        <taxon>Dikarya</taxon>
        <taxon>Ascomycota</taxon>
        <taxon>Saccharomycotina</taxon>
        <taxon>Saccharomycetes</taxon>
        <taxon>Saccharomycodales</taxon>
        <taxon>Saccharomycodaceae</taxon>
        <taxon>Hanseniaspora</taxon>
    </lineage>
</organism>
<evidence type="ECO:0000313" key="7">
    <source>
        <dbReference type="Proteomes" id="UP000095605"/>
    </source>
</evidence>
<dbReference type="Proteomes" id="UP000095605">
    <property type="component" value="Unassembled WGS sequence"/>
</dbReference>
<proteinExistence type="inferred from homology"/>
<evidence type="ECO:0000256" key="1">
    <source>
        <dbReference type="ARBA" id="ARBA00006712"/>
    </source>
</evidence>
<dbReference type="AlphaFoldDB" id="A0A1E5RX04"/>
<comment type="similarity">
    <text evidence="1">Belongs to the HGH1 family.</text>
</comment>
<feature type="domain" description="Protein HGH1 C-terminal" evidence="5">
    <location>
        <begin position="297"/>
        <end position="351"/>
    </location>
</feature>
<sequence>MPTEIEELVSFLHSDQPVVQQIALQNLVGFSQQPNIFKYDNNRAITDLKIISKMNSRVMVQQSVTILSNLCADDELRKEIICNDKGYLKYLTWKIVDLSNTSADIMCILLSNLAKDDGILEILNIDEAHKEVTNIDKSIFKSGKVIDCLMDCFVKGYDRSLNKHANFNYLAYLFADLSRFRAGREYFITLQEYDGVIPLQKLLPFNQKFELPDDKIRREGVAYTIKNSLFDSEKHNDILMDETLNILPFLLGPIVDYKDQEKLSDDEMFNLPEELQFLEEDKKRDPVDSIIVVYLESILLLCTLRQCRDHLREKSVYPLIRELHKNLGLENDDVEETCNRIVNMLMRDEIENDAVEDIIEKAEDFNPYLDEEKKEEELRLQKEKEAAEAADESSEEEGMVVVA</sequence>
<comment type="caution">
    <text evidence="6">The sequence shown here is derived from an EMBL/GenBank/DDBJ whole genome shotgun (WGS) entry which is preliminary data.</text>
</comment>
<dbReference type="Pfam" id="PF04064">
    <property type="entry name" value="DUF384"/>
    <property type="match status" value="1"/>
</dbReference>
<dbReference type="OrthoDB" id="338814at2759"/>
<feature type="region of interest" description="Disordered" evidence="3">
    <location>
        <begin position="370"/>
        <end position="403"/>
    </location>
</feature>
<gene>
    <name evidence="6" type="ORF">AWRI3578_g489</name>
</gene>
<dbReference type="PANTHER" id="PTHR13387:SF9">
    <property type="entry name" value="PROTEIN HGH1 HOMOLOG"/>
    <property type="match status" value="1"/>
</dbReference>
<dbReference type="InterPro" id="IPR039717">
    <property type="entry name" value="Hgh1"/>
</dbReference>
<dbReference type="PANTHER" id="PTHR13387">
    <property type="entry name" value="PROTEIN HGH1 HOMOLOG"/>
    <property type="match status" value="1"/>
</dbReference>
<evidence type="ECO:0000259" key="4">
    <source>
        <dbReference type="Pfam" id="PF04063"/>
    </source>
</evidence>
<feature type="compositionally biased region" description="Basic and acidic residues" evidence="3">
    <location>
        <begin position="370"/>
        <end position="387"/>
    </location>
</feature>
<dbReference type="EMBL" id="LPNL01000002">
    <property type="protein sequence ID" value="OEJ91481.1"/>
    <property type="molecule type" value="Genomic_DNA"/>
</dbReference>
<accession>A0A1E5RX04</accession>